<dbReference type="Pfam" id="PF14602">
    <property type="entry name" value="Hexapep_2"/>
    <property type="match status" value="1"/>
</dbReference>
<dbReference type="GO" id="GO:0008374">
    <property type="term" value="F:O-acyltransferase activity"/>
    <property type="evidence" value="ECO:0007669"/>
    <property type="project" value="TreeGrafter"/>
</dbReference>
<dbReference type="InterPro" id="IPR011004">
    <property type="entry name" value="Trimer_LpxA-like_sf"/>
</dbReference>
<dbReference type="PANTHER" id="PTHR23416">
    <property type="entry name" value="SIALIC ACID SYNTHASE-RELATED"/>
    <property type="match status" value="1"/>
</dbReference>
<keyword evidence="2" id="KW-0808">Transferase</keyword>
<evidence type="ECO:0000313" key="5">
    <source>
        <dbReference type="Proteomes" id="UP001338582"/>
    </source>
</evidence>
<name>A0AAX4HCX6_9ASCO</name>
<dbReference type="CDD" id="cd03357">
    <property type="entry name" value="LbH_MAT_GAT"/>
    <property type="match status" value="1"/>
</dbReference>
<dbReference type="Gene3D" id="2.160.10.10">
    <property type="entry name" value="Hexapeptide repeat proteins"/>
    <property type="match status" value="1"/>
</dbReference>
<evidence type="ECO:0000313" key="4">
    <source>
        <dbReference type="EMBL" id="WPK26403.1"/>
    </source>
</evidence>
<dbReference type="InterPro" id="IPR051159">
    <property type="entry name" value="Hexapeptide_acetyltransf"/>
</dbReference>
<evidence type="ECO:0000256" key="1">
    <source>
        <dbReference type="ARBA" id="ARBA00007274"/>
    </source>
</evidence>
<dbReference type="PANTHER" id="PTHR23416:SF54">
    <property type="entry name" value="ACETYLTRANSFERASE, CYSE_LACA_LPXA_NODL FAMILY (AFU_ORTHOLOGUE AFUA_2G08430)-RELATED"/>
    <property type="match status" value="1"/>
</dbReference>
<sequence>MPQIPETELNPERIAWARENLKNLPEGDAYDQMISGVAYDYTDSNLYMRRLTVHEMTDDYRLLRFRDSNFDVTMHRARRNKFLERILGKMDKSTFIEPPFFVDYGSNISVGKNFYANFNTTFLDCSLITFGDNVLIGPNCSFITVTHPTDPTERAKGLEFAKPINIGSRTWFGANVTVMPGVTIGDGAVCAAGTVITKDVPANTVVMGVPAKVVEHMTPEQFKKENGESK</sequence>
<dbReference type="AlphaFoldDB" id="A0AAX4HCX6"/>
<proteinExistence type="inferred from homology"/>
<dbReference type="RefSeq" id="XP_062878784.1">
    <property type="nucleotide sequence ID" value="XM_063022714.1"/>
</dbReference>
<evidence type="ECO:0008006" key="6">
    <source>
        <dbReference type="Google" id="ProtNLM"/>
    </source>
</evidence>
<dbReference type="Proteomes" id="UP001338582">
    <property type="component" value="Chromosome 4"/>
</dbReference>
<dbReference type="GeneID" id="88174819"/>
<gene>
    <name evidence="4" type="ORF">PUMCH_003756</name>
</gene>
<keyword evidence="5" id="KW-1185">Reference proteome</keyword>
<reference evidence="4 5" key="1">
    <citation type="submission" date="2023-10" db="EMBL/GenBank/DDBJ databases">
        <title>Draft Genome Sequence of Candida saopaulonensis from a very Premature Infant with Sepsis.</title>
        <authorList>
            <person name="Ning Y."/>
            <person name="Dai R."/>
            <person name="Xiao M."/>
            <person name="Xu Y."/>
            <person name="Yan Q."/>
            <person name="Zhang L."/>
        </authorList>
    </citation>
    <scope>NUCLEOTIDE SEQUENCE [LARGE SCALE GENOMIC DNA]</scope>
    <source>
        <strain evidence="4 5">19XY460</strain>
    </source>
</reference>
<dbReference type="InterPro" id="IPR001451">
    <property type="entry name" value="Hexapep"/>
</dbReference>
<protein>
    <recommendedName>
        <fullName evidence="6">Acetyltransferase</fullName>
    </recommendedName>
</protein>
<comment type="similarity">
    <text evidence="1">Belongs to the transferase hexapeptide repeat family.</text>
</comment>
<dbReference type="SUPFAM" id="SSF51161">
    <property type="entry name" value="Trimeric LpxA-like enzymes"/>
    <property type="match status" value="1"/>
</dbReference>
<accession>A0AAX4HCX6</accession>
<evidence type="ECO:0000256" key="2">
    <source>
        <dbReference type="ARBA" id="ARBA00022679"/>
    </source>
</evidence>
<keyword evidence="3" id="KW-0012">Acyltransferase</keyword>
<organism evidence="4 5">
    <name type="scientific">Australozyma saopauloensis</name>
    <dbReference type="NCBI Taxonomy" id="291208"/>
    <lineage>
        <taxon>Eukaryota</taxon>
        <taxon>Fungi</taxon>
        <taxon>Dikarya</taxon>
        <taxon>Ascomycota</taxon>
        <taxon>Saccharomycotina</taxon>
        <taxon>Pichiomycetes</taxon>
        <taxon>Metschnikowiaceae</taxon>
        <taxon>Australozyma</taxon>
    </lineage>
</organism>
<dbReference type="EMBL" id="CP138897">
    <property type="protein sequence ID" value="WPK26403.1"/>
    <property type="molecule type" value="Genomic_DNA"/>
</dbReference>
<dbReference type="KEGG" id="asau:88174819"/>
<dbReference type="FunFam" id="2.160.10.10:FF:000025">
    <property type="entry name" value="Hexapeptide-repeat containing-acetyltransferase"/>
    <property type="match status" value="1"/>
</dbReference>
<evidence type="ECO:0000256" key="3">
    <source>
        <dbReference type="ARBA" id="ARBA00023315"/>
    </source>
</evidence>